<evidence type="ECO:0000256" key="4">
    <source>
        <dbReference type="ARBA" id="ARBA00023242"/>
    </source>
</evidence>
<organism evidence="10 11">
    <name type="scientific">Aphis glycines</name>
    <name type="common">Soybean aphid</name>
    <dbReference type="NCBI Taxonomy" id="307491"/>
    <lineage>
        <taxon>Eukaryota</taxon>
        <taxon>Metazoa</taxon>
        <taxon>Ecdysozoa</taxon>
        <taxon>Arthropoda</taxon>
        <taxon>Hexapoda</taxon>
        <taxon>Insecta</taxon>
        <taxon>Pterygota</taxon>
        <taxon>Neoptera</taxon>
        <taxon>Paraneoptera</taxon>
        <taxon>Hemiptera</taxon>
        <taxon>Sternorrhyncha</taxon>
        <taxon>Aphidomorpha</taxon>
        <taxon>Aphidoidea</taxon>
        <taxon>Aphididae</taxon>
        <taxon>Aphidini</taxon>
        <taxon>Aphis</taxon>
        <taxon>Aphis</taxon>
    </lineage>
</organism>
<feature type="region of interest" description="Disordered" evidence="7">
    <location>
        <begin position="1"/>
        <end position="48"/>
    </location>
</feature>
<dbReference type="Gene3D" id="2.60.40.1260">
    <property type="entry name" value="Lamin Tail domain"/>
    <property type="match status" value="1"/>
</dbReference>
<keyword evidence="11" id="KW-1185">Reference proteome</keyword>
<dbReference type="InterPro" id="IPR036415">
    <property type="entry name" value="Lamin_tail_dom_sf"/>
</dbReference>
<comment type="similarity">
    <text evidence="5">Belongs to the intermediate filament family.</text>
</comment>
<dbReference type="InterPro" id="IPR039008">
    <property type="entry name" value="IF_rod_dom"/>
</dbReference>
<protein>
    <recommendedName>
        <fullName evidence="12">LTD domain-containing protein</fullName>
    </recommendedName>
</protein>
<dbReference type="GO" id="GO:0031507">
    <property type="term" value="P:heterochromatin formation"/>
    <property type="evidence" value="ECO:0007669"/>
    <property type="project" value="TreeGrafter"/>
</dbReference>
<reference evidence="10 11" key="1">
    <citation type="submission" date="2019-08" db="EMBL/GenBank/DDBJ databases">
        <title>The genome of the soybean aphid Biotype 1, its phylome, world population structure and adaptation to the North American continent.</title>
        <authorList>
            <person name="Giordano R."/>
            <person name="Donthu R.K."/>
            <person name="Hernandez A.G."/>
            <person name="Wright C.L."/>
            <person name="Zimin A.V."/>
        </authorList>
    </citation>
    <scope>NUCLEOTIDE SEQUENCE [LARGE SCALE GENOMIC DNA]</scope>
    <source>
        <tissue evidence="10">Whole aphids</tissue>
    </source>
</reference>
<comment type="caution">
    <text evidence="10">The sequence shown here is derived from an EMBL/GenBank/DDBJ whole genome shotgun (WGS) entry which is preliminary data.</text>
</comment>
<dbReference type="SUPFAM" id="SSF64593">
    <property type="entry name" value="Intermediate filament protein, coiled coil region"/>
    <property type="match status" value="2"/>
</dbReference>
<dbReference type="GO" id="GO:0051664">
    <property type="term" value="P:nuclear pore localization"/>
    <property type="evidence" value="ECO:0007669"/>
    <property type="project" value="TreeGrafter"/>
</dbReference>
<keyword evidence="4" id="KW-0539">Nucleus</keyword>
<evidence type="ECO:0000256" key="3">
    <source>
        <dbReference type="ARBA" id="ARBA00023054"/>
    </source>
</evidence>
<keyword evidence="2 5" id="KW-0403">Intermediate filament</keyword>
<dbReference type="SUPFAM" id="SSF74853">
    <property type="entry name" value="Lamin A/C globular tail domain"/>
    <property type="match status" value="1"/>
</dbReference>
<dbReference type="GO" id="GO:0005200">
    <property type="term" value="F:structural constituent of cytoskeleton"/>
    <property type="evidence" value="ECO:0007669"/>
    <property type="project" value="TreeGrafter"/>
</dbReference>
<feature type="coiled-coil region" evidence="6">
    <location>
        <begin position="185"/>
        <end position="229"/>
    </location>
</feature>
<dbReference type="Gene3D" id="1.20.5.500">
    <property type="entry name" value="Single helix bin"/>
    <property type="match status" value="1"/>
</dbReference>
<dbReference type="GO" id="GO:0006998">
    <property type="term" value="P:nuclear envelope organization"/>
    <property type="evidence" value="ECO:0007669"/>
    <property type="project" value="TreeGrafter"/>
</dbReference>
<dbReference type="Proteomes" id="UP000475862">
    <property type="component" value="Unassembled WGS sequence"/>
</dbReference>
<name>A0A6G0U5A5_APHGL</name>
<proteinExistence type="inferred from homology"/>
<dbReference type="PROSITE" id="PS51842">
    <property type="entry name" value="IF_ROD_2"/>
    <property type="match status" value="1"/>
</dbReference>
<feature type="coiled-coil region" evidence="6">
    <location>
        <begin position="254"/>
        <end position="346"/>
    </location>
</feature>
<evidence type="ECO:0008006" key="12">
    <source>
        <dbReference type="Google" id="ProtNLM"/>
    </source>
</evidence>
<evidence type="ECO:0000313" key="10">
    <source>
        <dbReference type="EMBL" id="KAE9544298.1"/>
    </source>
</evidence>
<evidence type="ECO:0000313" key="11">
    <source>
        <dbReference type="Proteomes" id="UP000475862"/>
    </source>
</evidence>
<dbReference type="InterPro" id="IPR018039">
    <property type="entry name" value="IF_conserved"/>
</dbReference>
<feature type="domain" description="LTD" evidence="8">
    <location>
        <begin position="436"/>
        <end position="555"/>
    </location>
</feature>
<evidence type="ECO:0000256" key="5">
    <source>
        <dbReference type="RuleBase" id="RU000685"/>
    </source>
</evidence>
<dbReference type="OrthoDB" id="102442at2759"/>
<dbReference type="PANTHER" id="PTHR45721:SF11">
    <property type="entry name" value="LAMIN DM0-RELATED"/>
    <property type="match status" value="1"/>
</dbReference>
<dbReference type="EMBL" id="VYZN01000002">
    <property type="protein sequence ID" value="KAE9544298.1"/>
    <property type="molecule type" value="Genomic_DNA"/>
</dbReference>
<dbReference type="GO" id="GO:0005882">
    <property type="term" value="C:intermediate filament"/>
    <property type="evidence" value="ECO:0007669"/>
    <property type="project" value="UniProtKB-KW"/>
</dbReference>
<evidence type="ECO:0000256" key="1">
    <source>
        <dbReference type="ARBA" id="ARBA00004123"/>
    </source>
</evidence>
<dbReference type="Gene3D" id="1.20.5.170">
    <property type="match status" value="1"/>
</dbReference>
<evidence type="ECO:0000259" key="8">
    <source>
        <dbReference type="PROSITE" id="PS51841"/>
    </source>
</evidence>
<dbReference type="GO" id="GO:0007097">
    <property type="term" value="P:nuclear migration"/>
    <property type="evidence" value="ECO:0007669"/>
    <property type="project" value="TreeGrafter"/>
</dbReference>
<evidence type="ECO:0000256" key="7">
    <source>
        <dbReference type="SAM" id="MobiDB-lite"/>
    </source>
</evidence>
<dbReference type="InterPro" id="IPR001322">
    <property type="entry name" value="Lamin_tail_dom"/>
</dbReference>
<gene>
    <name evidence="10" type="ORF">AGLY_001477</name>
</gene>
<dbReference type="Pfam" id="PF00038">
    <property type="entry name" value="Filament"/>
    <property type="match status" value="1"/>
</dbReference>
<dbReference type="GO" id="GO:0090435">
    <property type="term" value="P:protein localization to nuclear envelope"/>
    <property type="evidence" value="ECO:0007669"/>
    <property type="project" value="TreeGrafter"/>
</dbReference>
<dbReference type="AlphaFoldDB" id="A0A6G0U5A5"/>
<evidence type="ECO:0000256" key="6">
    <source>
        <dbReference type="SAM" id="Coils"/>
    </source>
</evidence>
<dbReference type="Gene3D" id="1.20.5.1160">
    <property type="entry name" value="Vasodilator-stimulated phosphoprotein"/>
    <property type="match status" value="1"/>
</dbReference>
<dbReference type="GO" id="GO:0005652">
    <property type="term" value="C:nuclear lamina"/>
    <property type="evidence" value="ECO:0007669"/>
    <property type="project" value="TreeGrafter"/>
</dbReference>
<evidence type="ECO:0000259" key="9">
    <source>
        <dbReference type="PROSITE" id="PS51842"/>
    </source>
</evidence>
<comment type="subcellular location">
    <subcellularLocation>
        <location evidence="1">Nucleus</location>
    </subcellularLocation>
</comment>
<keyword evidence="3 6" id="KW-0175">Coiled coil</keyword>
<evidence type="ECO:0000256" key="2">
    <source>
        <dbReference type="ARBA" id="ARBA00022754"/>
    </source>
</evidence>
<dbReference type="PANTHER" id="PTHR45721">
    <property type="entry name" value="LAMIN DM0-RELATED"/>
    <property type="match status" value="1"/>
</dbReference>
<dbReference type="PROSITE" id="PS51841">
    <property type="entry name" value="LTD"/>
    <property type="match status" value="1"/>
</dbReference>
<accession>A0A6G0U5A5</accession>
<dbReference type="Pfam" id="PF00932">
    <property type="entry name" value="LTD"/>
    <property type="match status" value="1"/>
</dbReference>
<dbReference type="PROSITE" id="PS00226">
    <property type="entry name" value="IF_ROD_1"/>
    <property type="match status" value="1"/>
</dbReference>
<sequence length="590" mass="67922">MSQRASRKGGAARNTPQPDESTTSTTNSEKSRRTATLSPTRFSRIQEKHELQNLNNRLAAYIDRVKYLEAENSKLTQELHSSEQVTTREVSNVKVLFESELEDLRNALDREAKQKSRLELENRRKTLEIEELKTKLDKALKELKETTPYVARFNELNSKYGQILIDNKNLKDTNKATVNMQLKLTKELTIEKKNVKDVQKTLEEEILQRVTAENKLQSLKENFKFKEEVHKQQLNDTRTSRRTEIITEVDGRLIKEYEDKLQSELQTLRQQAEEDVKRNKKEISDLFDSKFQNLENELQRKKKAMEAAQEDINMANSRVAELTQQINDLLSSNNDYLRKITELERSKELQRTKYMAEIQGLDQQLTAMQDDMSQKVQEYQDLMDIKVALDMEISAYRKLLESEERRLSITPNTSVVGSPRGKKRKLFQRDETEYEFSNVITASSTGDIEICEVCPDGQFVKLYNKGSKEFALSGYELVRTTAEQNVSTVFKFHRSVKLGAGNWLTIWSSTASNQIHEPSAGSIVMNTQAWVVGELMATILLNPEGQEVATHELKKGQVSHSRGNEGYGDYETELFHQPGDPQTNDKCVIM</sequence>
<feature type="domain" description="IF rod" evidence="9">
    <location>
        <begin position="47"/>
        <end position="407"/>
    </location>
</feature>
<dbReference type="SMART" id="SM01391">
    <property type="entry name" value="Filament"/>
    <property type="match status" value="1"/>
</dbReference>